<proteinExistence type="predicted"/>
<comment type="caution">
    <text evidence="1">The sequence shown here is derived from an EMBL/GenBank/DDBJ whole genome shotgun (WGS) entry which is preliminary data.</text>
</comment>
<evidence type="ECO:0000313" key="1">
    <source>
        <dbReference type="EMBL" id="KAI0055809.1"/>
    </source>
</evidence>
<accession>A0ACB8SGX5</accession>
<dbReference type="EMBL" id="MU277278">
    <property type="protein sequence ID" value="KAI0055809.1"/>
    <property type="molecule type" value="Genomic_DNA"/>
</dbReference>
<reference evidence="1" key="1">
    <citation type="submission" date="2021-03" db="EMBL/GenBank/DDBJ databases">
        <authorList>
            <consortium name="DOE Joint Genome Institute"/>
            <person name="Ahrendt S."/>
            <person name="Looney B.P."/>
            <person name="Miyauchi S."/>
            <person name="Morin E."/>
            <person name="Drula E."/>
            <person name="Courty P.E."/>
            <person name="Chicoki N."/>
            <person name="Fauchery L."/>
            <person name="Kohler A."/>
            <person name="Kuo A."/>
            <person name="Labutti K."/>
            <person name="Pangilinan J."/>
            <person name="Lipzen A."/>
            <person name="Riley R."/>
            <person name="Andreopoulos W."/>
            <person name="He G."/>
            <person name="Johnson J."/>
            <person name="Barry K.W."/>
            <person name="Grigoriev I.V."/>
            <person name="Nagy L."/>
            <person name="Hibbett D."/>
            <person name="Henrissat B."/>
            <person name="Matheny P.B."/>
            <person name="Labbe J."/>
            <person name="Martin F."/>
        </authorList>
    </citation>
    <scope>NUCLEOTIDE SEQUENCE</scope>
    <source>
        <strain evidence="1">HHB10654</strain>
    </source>
</reference>
<feature type="non-terminal residue" evidence="1">
    <location>
        <position position="1"/>
    </location>
</feature>
<feature type="non-terminal residue" evidence="1">
    <location>
        <position position="223"/>
    </location>
</feature>
<protein>
    <submittedName>
        <fullName evidence="1">Uncharacterized protein</fullName>
    </submittedName>
</protein>
<organism evidence="1 2">
    <name type="scientific">Artomyces pyxidatus</name>
    <dbReference type="NCBI Taxonomy" id="48021"/>
    <lineage>
        <taxon>Eukaryota</taxon>
        <taxon>Fungi</taxon>
        <taxon>Dikarya</taxon>
        <taxon>Basidiomycota</taxon>
        <taxon>Agaricomycotina</taxon>
        <taxon>Agaricomycetes</taxon>
        <taxon>Russulales</taxon>
        <taxon>Auriscalpiaceae</taxon>
        <taxon>Artomyces</taxon>
    </lineage>
</organism>
<keyword evidence="2" id="KW-1185">Reference proteome</keyword>
<evidence type="ECO:0000313" key="2">
    <source>
        <dbReference type="Proteomes" id="UP000814140"/>
    </source>
</evidence>
<reference evidence="1" key="2">
    <citation type="journal article" date="2022" name="New Phytol.">
        <title>Evolutionary transition to the ectomycorrhizal habit in the genomes of a hyperdiverse lineage of mushroom-forming fungi.</title>
        <authorList>
            <person name="Looney B."/>
            <person name="Miyauchi S."/>
            <person name="Morin E."/>
            <person name="Drula E."/>
            <person name="Courty P.E."/>
            <person name="Kohler A."/>
            <person name="Kuo A."/>
            <person name="LaButti K."/>
            <person name="Pangilinan J."/>
            <person name="Lipzen A."/>
            <person name="Riley R."/>
            <person name="Andreopoulos W."/>
            <person name="He G."/>
            <person name="Johnson J."/>
            <person name="Nolan M."/>
            <person name="Tritt A."/>
            <person name="Barry K.W."/>
            <person name="Grigoriev I.V."/>
            <person name="Nagy L.G."/>
            <person name="Hibbett D."/>
            <person name="Henrissat B."/>
            <person name="Matheny P.B."/>
            <person name="Labbe J."/>
            <person name="Martin F.M."/>
        </authorList>
    </citation>
    <scope>NUCLEOTIDE SEQUENCE</scope>
    <source>
        <strain evidence="1">HHB10654</strain>
    </source>
</reference>
<name>A0ACB8SGX5_9AGAM</name>
<sequence length="223" mass="24394">RIIAIFAGQPKGSTWHASIRSPIKAIEDFASVAENLANSEERRGKFRTFSAGVSYGGGQTEPMILGTTKFLEPLLSHPSIIRIANFGSAIFAMYAPKLYAYYSEILGKLFERMPHLRRPFPHSIFTATSINFGPTVTWCHLDGGNIPFGLCAIAALGLFDYKKGGHLYLWELGLVVEFPSGGLALITSGSVHHGNTPVQPGETRYSVTQYCAGGLFRWVAYGF</sequence>
<dbReference type="Proteomes" id="UP000814140">
    <property type="component" value="Unassembled WGS sequence"/>
</dbReference>
<gene>
    <name evidence="1" type="ORF">BV25DRAFT_1771550</name>
</gene>